<evidence type="ECO:0000256" key="2">
    <source>
        <dbReference type="ARBA" id="ARBA00023015"/>
    </source>
</evidence>
<name>A0ABR8MNH9_9BACL</name>
<dbReference type="CDD" id="cd06171">
    <property type="entry name" value="Sigma70_r4"/>
    <property type="match status" value="1"/>
</dbReference>
<evidence type="ECO:0000256" key="5">
    <source>
        <dbReference type="ARBA" id="ARBA00023163"/>
    </source>
</evidence>
<dbReference type="Gene3D" id="1.10.1740.10">
    <property type="match status" value="1"/>
</dbReference>
<evidence type="ECO:0000313" key="10">
    <source>
        <dbReference type="Proteomes" id="UP000609346"/>
    </source>
</evidence>
<feature type="domain" description="RNA polymerase sigma factor 70 region 4 type 2" evidence="8">
    <location>
        <begin position="106"/>
        <end position="156"/>
    </location>
</feature>
<dbReference type="SUPFAM" id="SSF88659">
    <property type="entry name" value="Sigma3 and sigma4 domains of RNA polymerase sigma factors"/>
    <property type="match status" value="1"/>
</dbReference>
<comment type="caution">
    <text evidence="9">The sequence shown here is derived from an EMBL/GenBank/DDBJ whole genome shotgun (WGS) entry which is preliminary data.</text>
</comment>
<feature type="domain" description="RNA polymerase sigma-70 region 2" evidence="7">
    <location>
        <begin position="14"/>
        <end position="77"/>
    </location>
</feature>
<dbReference type="PROSITE" id="PS01063">
    <property type="entry name" value="SIGMA70_ECF"/>
    <property type="match status" value="1"/>
</dbReference>
<dbReference type="Gene3D" id="1.10.10.10">
    <property type="entry name" value="Winged helix-like DNA-binding domain superfamily/Winged helix DNA-binding domain"/>
    <property type="match status" value="1"/>
</dbReference>
<keyword evidence="5 6" id="KW-0804">Transcription</keyword>
<evidence type="ECO:0000256" key="1">
    <source>
        <dbReference type="ARBA" id="ARBA00010641"/>
    </source>
</evidence>
<dbReference type="Pfam" id="PF04542">
    <property type="entry name" value="Sigma70_r2"/>
    <property type="match status" value="1"/>
</dbReference>
<dbReference type="InterPro" id="IPR000838">
    <property type="entry name" value="RNA_pol_sigma70_ECF_CS"/>
</dbReference>
<evidence type="ECO:0000313" key="9">
    <source>
        <dbReference type="EMBL" id="MBD3917573.1"/>
    </source>
</evidence>
<dbReference type="NCBIfam" id="TIGR02937">
    <property type="entry name" value="sigma70-ECF"/>
    <property type="match status" value="1"/>
</dbReference>
<dbReference type="InterPro" id="IPR013325">
    <property type="entry name" value="RNA_pol_sigma_r2"/>
</dbReference>
<dbReference type="InterPro" id="IPR014284">
    <property type="entry name" value="RNA_pol_sigma-70_dom"/>
</dbReference>
<dbReference type="InterPro" id="IPR013249">
    <property type="entry name" value="RNA_pol_sigma70_r4_t2"/>
</dbReference>
<keyword evidence="2 6" id="KW-0805">Transcription regulation</keyword>
<dbReference type="InterPro" id="IPR036388">
    <property type="entry name" value="WH-like_DNA-bd_sf"/>
</dbReference>
<evidence type="ECO:0000256" key="6">
    <source>
        <dbReference type="RuleBase" id="RU000716"/>
    </source>
</evidence>
<sequence>MSGQHDNFETAIAPYYDRIRRYLSLRVDSQTAEDLTQVTFIRAFEHYESFRGESSPLTWLMRIANNTLKNEYRRKHRIKESAVPLDRLDSRFIAAEFTKNVEIRVDISQALASLNDIDREIIALHYDVGCTLLEVSEIVGKKLSAVKNRLYRALDTMRTVLREAGETNSDVLTFIEHIILRHAGGLSSKSSTHSDAKIRRDIVDHLNAHITRVCTLVRHEPSTRISIEIYPDLPTFHEAVGEHDAPDWFMGTIESNTIKIASPLHPGPAHTYESILKSTVHLFTMWLVQDRNPAAPKWLYQGVGGYAAELMTRSYINAMITDPVQRGQFPTFADFEDHSWDFETKRGFEFSCTLAEFILERYGTGALHAIIANPQSFERTFRCSAEELHRQWRDMLAARISEIS</sequence>
<evidence type="ECO:0000259" key="8">
    <source>
        <dbReference type="Pfam" id="PF08281"/>
    </source>
</evidence>
<dbReference type="RefSeq" id="WP_191201859.1">
    <property type="nucleotide sequence ID" value="NZ_JACXZA010000001.1"/>
</dbReference>
<keyword evidence="4 6" id="KW-0238">DNA-binding</keyword>
<dbReference type="InterPro" id="IPR013324">
    <property type="entry name" value="RNA_pol_sigma_r3/r4-like"/>
</dbReference>
<evidence type="ECO:0000256" key="3">
    <source>
        <dbReference type="ARBA" id="ARBA00023082"/>
    </source>
</evidence>
<keyword evidence="3 6" id="KW-0731">Sigma factor</keyword>
<gene>
    <name evidence="9" type="ORF">H8B09_02305</name>
</gene>
<proteinExistence type="inferred from homology"/>
<dbReference type="InterPro" id="IPR039425">
    <property type="entry name" value="RNA_pol_sigma-70-like"/>
</dbReference>
<reference evidence="9 10" key="1">
    <citation type="submission" date="2020-09" db="EMBL/GenBank/DDBJ databases">
        <title>Paenibacillus sp. strain PR3 16S rRNA gene Genome sequencing and assembly.</title>
        <authorList>
            <person name="Kim J."/>
        </authorList>
    </citation>
    <scope>NUCLEOTIDE SEQUENCE [LARGE SCALE GENOMIC DNA]</scope>
    <source>
        <strain evidence="9 10">PR3</strain>
    </source>
</reference>
<comment type="similarity">
    <text evidence="1 6">Belongs to the sigma-70 factor family. ECF subfamily.</text>
</comment>
<evidence type="ECO:0000259" key="7">
    <source>
        <dbReference type="Pfam" id="PF04542"/>
    </source>
</evidence>
<protein>
    <recommendedName>
        <fullName evidence="6">RNA polymerase sigma factor</fullName>
    </recommendedName>
</protein>
<dbReference type="InterPro" id="IPR007627">
    <property type="entry name" value="RNA_pol_sigma70_r2"/>
</dbReference>
<dbReference type="Proteomes" id="UP000609346">
    <property type="component" value="Unassembled WGS sequence"/>
</dbReference>
<keyword evidence="10" id="KW-1185">Reference proteome</keyword>
<organism evidence="9 10">
    <name type="scientific">Paenibacillus terricola</name>
    <dbReference type="NCBI Taxonomy" id="2763503"/>
    <lineage>
        <taxon>Bacteria</taxon>
        <taxon>Bacillati</taxon>
        <taxon>Bacillota</taxon>
        <taxon>Bacilli</taxon>
        <taxon>Bacillales</taxon>
        <taxon>Paenibacillaceae</taxon>
        <taxon>Paenibacillus</taxon>
    </lineage>
</organism>
<dbReference type="Pfam" id="PF08281">
    <property type="entry name" value="Sigma70_r4_2"/>
    <property type="match status" value="1"/>
</dbReference>
<dbReference type="SUPFAM" id="SSF88946">
    <property type="entry name" value="Sigma2 domain of RNA polymerase sigma factors"/>
    <property type="match status" value="1"/>
</dbReference>
<dbReference type="EMBL" id="JACXZA010000001">
    <property type="protein sequence ID" value="MBD3917573.1"/>
    <property type="molecule type" value="Genomic_DNA"/>
</dbReference>
<dbReference type="PANTHER" id="PTHR43133:SF8">
    <property type="entry name" value="RNA POLYMERASE SIGMA FACTOR HI_1459-RELATED"/>
    <property type="match status" value="1"/>
</dbReference>
<dbReference type="PANTHER" id="PTHR43133">
    <property type="entry name" value="RNA POLYMERASE ECF-TYPE SIGMA FACTO"/>
    <property type="match status" value="1"/>
</dbReference>
<accession>A0ABR8MNH9</accession>
<evidence type="ECO:0000256" key="4">
    <source>
        <dbReference type="ARBA" id="ARBA00023125"/>
    </source>
</evidence>